<dbReference type="AlphaFoldDB" id="A0A9X0BGD8"/>
<comment type="caution">
    <text evidence="1">The sequence shown here is derived from an EMBL/GenBank/DDBJ whole genome shotgun (WGS) entry which is preliminary data.</text>
</comment>
<evidence type="ECO:0000313" key="1">
    <source>
        <dbReference type="EMBL" id="KAJ5456778.1"/>
    </source>
</evidence>
<dbReference type="Proteomes" id="UP001147760">
    <property type="component" value="Unassembled WGS sequence"/>
</dbReference>
<protein>
    <submittedName>
        <fullName evidence="1">Uncharacterized protein</fullName>
    </submittedName>
</protein>
<proteinExistence type="predicted"/>
<sequence>MQSQQHQGQPQWYRVYDVQLDTAAPDLIDPVKRYHEGVFVEWDPETHDGTMFHVTGDIIGASGMRYEEKTNYKASKSSHLRSYEQIGWVLPADFHSGNISNILRALPTPTKQQGINFWEVNPVTLKHEIIWTKEDGERYGPGEQRRPTFKCNEWVKLHAIPALRNSGVLRSSV</sequence>
<name>A0A9X0BGD8_9EURO</name>
<dbReference type="Pfam" id="PF20174">
    <property type="entry name" value="DUF6540"/>
    <property type="match status" value="1"/>
</dbReference>
<dbReference type="EMBL" id="JAPWDO010000009">
    <property type="protein sequence ID" value="KAJ5456778.1"/>
    <property type="molecule type" value="Genomic_DNA"/>
</dbReference>
<gene>
    <name evidence="1" type="ORF">N7530_012052</name>
</gene>
<reference evidence="1" key="2">
    <citation type="journal article" date="2023" name="IMA Fungus">
        <title>Comparative genomic study of the Penicillium genus elucidates a diverse pangenome and 15 lateral gene transfer events.</title>
        <authorList>
            <person name="Petersen C."/>
            <person name="Sorensen T."/>
            <person name="Nielsen M.R."/>
            <person name="Sondergaard T.E."/>
            <person name="Sorensen J.L."/>
            <person name="Fitzpatrick D.A."/>
            <person name="Frisvad J.C."/>
            <person name="Nielsen K.L."/>
        </authorList>
    </citation>
    <scope>NUCLEOTIDE SEQUENCE</scope>
    <source>
        <strain evidence="1">IBT 17660</strain>
    </source>
</reference>
<evidence type="ECO:0000313" key="2">
    <source>
        <dbReference type="Proteomes" id="UP001147760"/>
    </source>
</evidence>
<reference evidence="1" key="1">
    <citation type="submission" date="2022-12" db="EMBL/GenBank/DDBJ databases">
        <authorList>
            <person name="Petersen C."/>
        </authorList>
    </citation>
    <scope>NUCLEOTIDE SEQUENCE</scope>
    <source>
        <strain evidence="1">IBT 17660</strain>
    </source>
</reference>
<accession>A0A9X0BGD8</accession>
<dbReference type="InterPro" id="IPR046670">
    <property type="entry name" value="DUF6540"/>
</dbReference>
<keyword evidence="2" id="KW-1185">Reference proteome</keyword>
<organism evidence="1 2">
    <name type="scientific">Penicillium desertorum</name>
    <dbReference type="NCBI Taxonomy" id="1303715"/>
    <lineage>
        <taxon>Eukaryota</taxon>
        <taxon>Fungi</taxon>
        <taxon>Dikarya</taxon>
        <taxon>Ascomycota</taxon>
        <taxon>Pezizomycotina</taxon>
        <taxon>Eurotiomycetes</taxon>
        <taxon>Eurotiomycetidae</taxon>
        <taxon>Eurotiales</taxon>
        <taxon>Aspergillaceae</taxon>
        <taxon>Penicillium</taxon>
    </lineage>
</organism>
<dbReference type="OrthoDB" id="4135672at2759"/>